<dbReference type="InterPro" id="IPR051922">
    <property type="entry name" value="Bact_Sporulation_Assoc"/>
</dbReference>
<dbReference type="HOGENOM" id="CLU_054697_1_0_2"/>
<dbReference type="KEGG" id="mae:Maeo_0892"/>
<dbReference type="Proteomes" id="UP000001106">
    <property type="component" value="Chromosome"/>
</dbReference>
<keyword evidence="1" id="KW-0472">Membrane</keyword>
<sequence>MELRTVYIITIISNNILYVNVTIYEVMNMLKKLMVLLSLIALSASAVYATDVVLVSDNYADQTAALGVANVLNATVVTTTWGIYNESVIDEIKSLNPDKVVVIGGNLAVVDDYIVALENASLTVERIGGQTRYDTNANITMRFQNEFAHAYGNATICVAHGMDDISLNETMARVRDGHYLVLLSNGTNLSVEPERLHLRTNKVEVIENPVYSYNHSAVVNRLRNKGLNVAVQNIPEDRVKLTIQNRIRHMEMKIEMLKEQGINTTELEEKLNEVNELMNQNKYQDAYRIVLQLEGEQMATIRLQLHAGGHGKMMGNANMNNMGNMGAPMSHQNIGNAGTPANTNAPMNHQYENTTVGNAGAPHINHQNMKDGGMTTAQH</sequence>
<proteinExistence type="predicted"/>
<feature type="transmembrane region" description="Helical" evidence="1">
    <location>
        <begin position="6"/>
        <end position="26"/>
    </location>
</feature>
<evidence type="ECO:0000313" key="3">
    <source>
        <dbReference type="Proteomes" id="UP000001106"/>
    </source>
</evidence>
<evidence type="ECO:0000313" key="2">
    <source>
        <dbReference type="EMBL" id="ABR56473.1"/>
    </source>
</evidence>
<protein>
    <submittedName>
        <fullName evidence="2">Cell wall binding repeat 2-containing protein</fullName>
    </submittedName>
</protein>
<organism evidence="2 3">
    <name type="scientific">Methanococcus aeolicus (strain ATCC BAA-1280 / DSM 17508 / OCM 812 / Nankai-3)</name>
    <dbReference type="NCBI Taxonomy" id="419665"/>
    <lineage>
        <taxon>Archaea</taxon>
        <taxon>Methanobacteriati</taxon>
        <taxon>Methanobacteriota</taxon>
        <taxon>Methanomada group</taxon>
        <taxon>Methanococci</taxon>
        <taxon>Methanococcales</taxon>
        <taxon>Methanococcaceae</taxon>
        <taxon>Methanococcus</taxon>
    </lineage>
</organism>
<evidence type="ECO:0000256" key="1">
    <source>
        <dbReference type="SAM" id="Phobius"/>
    </source>
</evidence>
<accession>A6UVF1</accession>
<keyword evidence="3" id="KW-1185">Reference proteome</keyword>
<dbReference type="AlphaFoldDB" id="A6UVF1"/>
<dbReference type="PANTHER" id="PTHR30032">
    <property type="entry name" value="N-ACETYLMURAMOYL-L-ALANINE AMIDASE-RELATED"/>
    <property type="match status" value="1"/>
</dbReference>
<name>A6UVF1_META3</name>
<keyword evidence="1" id="KW-1133">Transmembrane helix</keyword>
<dbReference type="STRING" id="419665.Maeo_0892"/>
<dbReference type="eggNOG" id="arCOG00388">
    <property type="taxonomic scope" value="Archaea"/>
</dbReference>
<dbReference type="PANTHER" id="PTHR30032:SF1">
    <property type="entry name" value="N-ACETYLMURAMOYL-L-ALANINE AMIDASE LYTC"/>
    <property type="match status" value="1"/>
</dbReference>
<dbReference type="Gene3D" id="3.40.50.12090">
    <property type="match status" value="1"/>
</dbReference>
<feature type="transmembrane region" description="Helical" evidence="1">
    <location>
        <begin position="33"/>
        <end position="55"/>
    </location>
</feature>
<gene>
    <name evidence="2" type="ordered locus">Maeo_0892</name>
</gene>
<keyword evidence="1" id="KW-0812">Transmembrane</keyword>
<reference evidence="2" key="1">
    <citation type="submission" date="2007-06" db="EMBL/GenBank/DDBJ databases">
        <title>Complete sequence of Methanococcus aeolicus Nankai-3.</title>
        <authorList>
            <consortium name="US DOE Joint Genome Institute"/>
            <person name="Copeland A."/>
            <person name="Lucas S."/>
            <person name="Lapidus A."/>
            <person name="Barry K."/>
            <person name="Glavina del Rio T."/>
            <person name="Dalin E."/>
            <person name="Tice H."/>
            <person name="Pitluck S."/>
            <person name="Chain P."/>
            <person name="Malfatti S."/>
            <person name="Shin M."/>
            <person name="Vergez L."/>
            <person name="Schmutz J."/>
            <person name="Larimer F."/>
            <person name="Land M."/>
            <person name="Hauser L."/>
            <person name="Kyrpides N."/>
            <person name="Lykidis A."/>
            <person name="Sieprawska-Lupa M."/>
            <person name="Whitman W.B."/>
            <person name="Richardson P."/>
        </authorList>
    </citation>
    <scope>NUCLEOTIDE SEQUENCE [LARGE SCALE GENOMIC DNA]</scope>
    <source>
        <strain evidence="2">Nankai-3</strain>
    </source>
</reference>
<dbReference type="EMBL" id="CP000743">
    <property type="protein sequence ID" value="ABR56473.1"/>
    <property type="molecule type" value="Genomic_DNA"/>
</dbReference>